<dbReference type="Gene3D" id="1.20.1510.10">
    <property type="entry name" value="Cation efflux protein transmembrane domain"/>
    <property type="match status" value="1"/>
</dbReference>
<keyword evidence="6 7" id="KW-0472">Membrane</keyword>
<evidence type="ECO:0000259" key="8">
    <source>
        <dbReference type="Pfam" id="PF01545"/>
    </source>
</evidence>
<dbReference type="GO" id="GO:0016020">
    <property type="term" value="C:membrane"/>
    <property type="evidence" value="ECO:0007669"/>
    <property type="project" value="UniProtKB-SubCell"/>
</dbReference>
<feature type="domain" description="Cation efflux protein cytoplasmic" evidence="9">
    <location>
        <begin position="211"/>
        <end position="278"/>
    </location>
</feature>
<evidence type="ECO:0000313" key="12">
    <source>
        <dbReference type="Proteomes" id="UP000065734"/>
    </source>
</evidence>
<dbReference type="InterPro" id="IPR002524">
    <property type="entry name" value="Cation_efflux"/>
</dbReference>
<dbReference type="Proteomes" id="UP000065734">
    <property type="component" value="Chromosome I"/>
</dbReference>
<dbReference type="RefSeq" id="WP_055037757.1">
    <property type="nucleotide sequence ID" value="NZ_AP014854.2"/>
</dbReference>
<feature type="domain" description="Cation efflux protein cytoplasmic" evidence="9">
    <location>
        <begin position="288"/>
        <end position="361"/>
    </location>
</feature>
<dbReference type="SUPFAM" id="SSF160240">
    <property type="entry name" value="Cation efflux protein cytoplasmic domain-like"/>
    <property type="match status" value="3"/>
</dbReference>
<keyword evidence="12" id="KW-1185">Reference proteome</keyword>
<dbReference type="Pfam" id="PF16916">
    <property type="entry name" value="ZT_dimer"/>
    <property type="match status" value="3"/>
</dbReference>
<evidence type="ECO:0000256" key="1">
    <source>
        <dbReference type="ARBA" id="ARBA00004141"/>
    </source>
</evidence>
<protein>
    <submittedName>
        <fullName evidence="10">Cobalt-zinc-cadmium resistance protein</fullName>
    </submittedName>
    <submittedName>
        <fullName evidence="11">Ferrous-iron efflux pump FieF</fullName>
    </submittedName>
</protein>
<feature type="transmembrane region" description="Helical" evidence="7">
    <location>
        <begin position="105"/>
        <end position="127"/>
    </location>
</feature>
<dbReference type="GO" id="GO:0008324">
    <property type="term" value="F:monoatomic cation transmembrane transporter activity"/>
    <property type="evidence" value="ECO:0007669"/>
    <property type="project" value="InterPro"/>
</dbReference>
<feature type="transmembrane region" description="Helical" evidence="7">
    <location>
        <begin position="30"/>
        <end position="56"/>
    </location>
</feature>
<feature type="domain" description="Cation efflux protein transmembrane" evidence="8">
    <location>
        <begin position="11"/>
        <end position="203"/>
    </location>
</feature>
<organism evidence="11 12">
    <name type="scientific">Blastochloris viridis</name>
    <name type="common">Rhodopseudomonas viridis</name>
    <dbReference type="NCBI Taxonomy" id="1079"/>
    <lineage>
        <taxon>Bacteria</taxon>
        <taxon>Pseudomonadati</taxon>
        <taxon>Pseudomonadota</taxon>
        <taxon>Alphaproteobacteria</taxon>
        <taxon>Hyphomicrobiales</taxon>
        <taxon>Blastochloridaceae</taxon>
        <taxon>Blastochloris</taxon>
    </lineage>
</organism>
<dbReference type="KEGG" id="bvr:BVIR_2326"/>
<dbReference type="Gene3D" id="3.30.70.1350">
    <property type="entry name" value="Cation efflux protein, cytoplasmic domain"/>
    <property type="match status" value="3"/>
</dbReference>
<accession>A0A0H5BCR1</accession>
<evidence type="ECO:0000256" key="7">
    <source>
        <dbReference type="SAM" id="Phobius"/>
    </source>
</evidence>
<evidence type="ECO:0000313" key="10">
    <source>
        <dbReference type="EMBL" id="BAR99980.1"/>
    </source>
</evidence>
<sequence>MASEKEIVTSVSIVASGTLAAAKFGAGVMIGSLALIGDALHSLIDLGATVVTWFAVRIADRPPDENHQYGHGKVESLAALVQSALLFLVAGGIAVEAVQRLYTPAAPMTVSVIPFVVLGVEMVVNGWRALALRRVAIKTGSQALAGDALHFASDFFGSIPVLIGIALSYAGYGWGDAVAAIAVAVLISVLAVRLARHTIDTLLDTAPSGAAERVTAALRDIDGVVGIDRVRTRQVGPQHFVEAAVSVPRTHTMERIGETKAAIQATVAKLLGEADVTVTTKGVALDEETIQERIHVIAGNRGLAIHHVTIHQLPERLAIAFDLEVDGAMTLASAHEVATALEHAIREKLGPGVEVETHIEPLQAQPLSGSEADSKSIAATLRSLSVDDPLLSDIHNVRLRRGPDGLIVNFHCRADGKAGIAAVHEAVDLLERRLKAAAPDVIRVIGHAEPRRQLLPEQNAVME</sequence>
<evidence type="ECO:0000256" key="3">
    <source>
        <dbReference type="ARBA" id="ARBA00022448"/>
    </source>
</evidence>
<dbReference type="EMBL" id="LN907867">
    <property type="protein sequence ID" value="CUU42757.1"/>
    <property type="molecule type" value="Genomic_DNA"/>
</dbReference>
<dbReference type="OrthoDB" id="9806522at2"/>
<gene>
    <name evidence="11" type="primary">fieF_1</name>
    <name evidence="10" type="ORF">BV133_2387</name>
    <name evidence="11" type="ORF">BVIRIDIS_17720</name>
</gene>
<evidence type="ECO:0000256" key="4">
    <source>
        <dbReference type="ARBA" id="ARBA00022692"/>
    </source>
</evidence>
<name>A0A0H5BCR1_BLAVI</name>
<dbReference type="SUPFAM" id="SSF161111">
    <property type="entry name" value="Cation efflux protein transmembrane domain-like"/>
    <property type="match status" value="1"/>
</dbReference>
<feature type="transmembrane region" description="Helical" evidence="7">
    <location>
        <begin position="177"/>
        <end position="195"/>
    </location>
</feature>
<dbReference type="PANTHER" id="PTHR43840:SF15">
    <property type="entry name" value="MITOCHONDRIAL METAL TRANSPORTER 1-RELATED"/>
    <property type="match status" value="1"/>
</dbReference>
<reference evidence="11" key="2">
    <citation type="submission" date="2015-11" db="EMBL/GenBank/DDBJ databases">
        <authorList>
            <person name="Zhang Y."/>
            <person name="Guo Z."/>
        </authorList>
    </citation>
    <scope>NUCLEOTIDE SEQUENCE</scope>
    <source>
        <strain evidence="11">1</strain>
    </source>
</reference>
<dbReference type="Pfam" id="PF01545">
    <property type="entry name" value="Cation_efflux"/>
    <property type="match status" value="1"/>
</dbReference>
<evidence type="ECO:0000259" key="9">
    <source>
        <dbReference type="Pfam" id="PF16916"/>
    </source>
</evidence>
<proteinExistence type="inferred from homology"/>
<keyword evidence="3" id="KW-0813">Transport</keyword>
<keyword evidence="4 7" id="KW-0812">Transmembrane</keyword>
<dbReference type="InterPro" id="IPR050291">
    <property type="entry name" value="CDF_Transporter"/>
</dbReference>
<dbReference type="PANTHER" id="PTHR43840">
    <property type="entry name" value="MITOCHONDRIAL METAL TRANSPORTER 1-RELATED"/>
    <property type="match status" value="1"/>
</dbReference>
<reference evidence="10" key="1">
    <citation type="journal article" date="2015" name="Genome Announc.">
        <title>Complete Genome Sequence of the Bacteriochlorophyll b-Producing Photosynthetic Bacterium Blastochloris viridis.</title>
        <authorList>
            <person name="Tsukatani Y."/>
            <person name="Hirose Y."/>
            <person name="Harada J."/>
            <person name="Misawa N."/>
            <person name="Mori K."/>
            <person name="Inoue K."/>
            <person name="Tamiaki H."/>
        </authorList>
    </citation>
    <scope>NUCLEOTIDE SEQUENCE [LARGE SCALE GENOMIC DNA]</scope>
    <source>
        <strain evidence="10">DSM 133</strain>
    </source>
</reference>
<dbReference type="EMBL" id="AP014854">
    <property type="protein sequence ID" value="BAR99980.1"/>
    <property type="molecule type" value="Genomic_DNA"/>
</dbReference>
<feature type="transmembrane region" description="Helical" evidence="7">
    <location>
        <begin position="77"/>
        <end position="99"/>
    </location>
</feature>
<feature type="transmembrane region" description="Helical" evidence="7">
    <location>
        <begin position="148"/>
        <end position="171"/>
    </location>
</feature>
<dbReference type="InterPro" id="IPR027469">
    <property type="entry name" value="Cation_efflux_TMD_sf"/>
</dbReference>
<dbReference type="InterPro" id="IPR058533">
    <property type="entry name" value="Cation_efflux_TM"/>
</dbReference>
<keyword evidence="5 7" id="KW-1133">Transmembrane helix</keyword>
<dbReference type="AlphaFoldDB" id="A0A0H5BCR1"/>
<reference evidence="12" key="3">
    <citation type="journal article" date="2016" name="Genome Announc.">
        <title>Revised genome sequence of the purple photosynthetic bacterium Blastochloris viridis.</title>
        <authorList>
            <person name="Liu L.N."/>
            <person name="Faulkner M."/>
            <person name="Liu X."/>
            <person name="Huang F."/>
            <person name="Darby A.C."/>
            <person name="Hall N."/>
        </authorList>
    </citation>
    <scope>NUCLEOTIDE SEQUENCE [LARGE SCALE GENOMIC DNA]</scope>
    <source>
        <strain evidence="12">ATCC 19567 / DSM 133 / F</strain>
    </source>
</reference>
<dbReference type="STRING" id="1079.BVIR_2326"/>
<feature type="domain" description="Cation efflux protein cytoplasmic" evidence="9">
    <location>
        <begin position="390"/>
        <end position="450"/>
    </location>
</feature>
<evidence type="ECO:0000256" key="6">
    <source>
        <dbReference type="ARBA" id="ARBA00023136"/>
    </source>
</evidence>
<comment type="similarity">
    <text evidence="2">Belongs to the cation diffusion facilitator (CDF) transporter (TC 2.A.4) family.</text>
</comment>
<comment type="subcellular location">
    <subcellularLocation>
        <location evidence="1">Membrane</location>
        <topology evidence="1">Multi-pass membrane protein</topology>
    </subcellularLocation>
</comment>
<evidence type="ECO:0000256" key="2">
    <source>
        <dbReference type="ARBA" id="ARBA00008114"/>
    </source>
</evidence>
<dbReference type="InterPro" id="IPR027470">
    <property type="entry name" value="Cation_efflux_CTD"/>
</dbReference>
<dbReference type="NCBIfam" id="TIGR01297">
    <property type="entry name" value="CDF"/>
    <property type="match status" value="1"/>
</dbReference>
<dbReference type="InterPro" id="IPR036837">
    <property type="entry name" value="Cation_efflux_CTD_sf"/>
</dbReference>
<evidence type="ECO:0000313" key="11">
    <source>
        <dbReference type="EMBL" id="CUU42757.1"/>
    </source>
</evidence>
<evidence type="ECO:0000256" key="5">
    <source>
        <dbReference type="ARBA" id="ARBA00022989"/>
    </source>
</evidence>